<evidence type="ECO:0000313" key="2">
    <source>
        <dbReference type="Proteomes" id="UP000605970"/>
    </source>
</evidence>
<reference evidence="1" key="1">
    <citation type="journal article" date="2020" name="Ecol. Evol.">
        <title>Genome structure and content of the rice root-knot nematode (Meloidogyne graminicola).</title>
        <authorList>
            <person name="Phan N.T."/>
            <person name="Danchin E.G.J."/>
            <person name="Klopp C."/>
            <person name="Perfus-Barbeoch L."/>
            <person name="Kozlowski D.K."/>
            <person name="Koutsovoulos G.D."/>
            <person name="Lopez-Roques C."/>
            <person name="Bouchez O."/>
            <person name="Zahm M."/>
            <person name="Besnard G."/>
            <person name="Bellafiore S."/>
        </authorList>
    </citation>
    <scope>NUCLEOTIDE SEQUENCE</scope>
    <source>
        <strain evidence="1">VN-18</strain>
    </source>
</reference>
<keyword evidence="2" id="KW-1185">Reference proteome</keyword>
<name>A0A8S9ZNS9_9BILA</name>
<dbReference type="AlphaFoldDB" id="A0A8S9ZNS9"/>
<dbReference type="SUPFAM" id="SSF53756">
    <property type="entry name" value="UDP-Glycosyltransferase/glycogen phosphorylase"/>
    <property type="match status" value="1"/>
</dbReference>
<protein>
    <submittedName>
        <fullName evidence="1">Uncharacterized protein</fullName>
    </submittedName>
</protein>
<dbReference type="Proteomes" id="UP000605970">
    <property type="component" value="Unassembled WGS sequence"/>
</dbReference>
<evidence type="ECO:0000313" key="1">
    <source>
        <dbReference type="EMBL" id="KAF7634736.1"/>
    </source>
</evidence>
<proteinExistence type="predicted"/>
<dbReference type="EMBL" id="JABEBT010000052">
    <property type="protein sequence ID" value="KAF7634736.1"/>
    <property type="molecule type" value="Genomic_DNA"/>
</dbReference>
<comment type="caution">
    <text evidence="1">The sequence shown here is derived from an EMBL/GenBank/DDBJ whole genome shotgun (WGS) entry which is preliminary data.</text>
</comment>
<accession>A0A8S9ZNS9</accession>
<organism evidence="1 2">
    <name type="scientific">Meloidogyne graminicola</name>
    <dbReference type="NCBI Taxonomy" id="189291"/>
    <lineage>
        <taxon>Eukaryota</taxon>
        <taxon>Metazoa</taxon>
        <taxon>Ecdysozoa</taxon>
        <taxon>Nematoda</taxon>
        <taxon>Chromadorea</taxon>
        <taxon>Rhabditida</taxon>
        <taxon>Tylenchina</taxon>
        <taxon>Tylenchomorpha</taxon>
        <taxon>Tylenchoidea</taxon>
        <taxon>Meloidogynidae</taxon>
        <taxon>Meloidogyninae</taxon>
        <taxon>Meloidogyne</taxon>
    </lineage>
</organism>
<sequence length="477" mass="55724">MLFILKILIFSSIILIFTNFSDAAINLLIVAPNLYQSHFSFHKKLALLLMEKEWVEKVNVLLPVLDRHNKNLEELAQHSSKLQLFYYYFNNKEEQINLNNQTFYNTNEVIQNTCLSFFTQTPVCLQHCLEGIMTMFGINENQQIVVDAANPIRAAYENKFLDMAKNFDWIQTMQSQQFQLGIAELYDPIAFYIFRLIGIPHIIATSCLPLQSIYYHYLGYLDKIIEKGDIPELCSTTCNRGFYYNLEANYCTHVCNGLKLFNIYEKEALENAKNKKFGLIYLSFGTLIDISSDDMNEKGIYNILNKFYLLSDSFEVLMRSGWTKYMRLLKREFNGLKNVHAKSWMNQQAILDMARNIDWIETMQAQQFQLGIAELYDPMAFYIFRLIGIPHIVATSNLPLQSIYYHYLGYLDKIIEKGDIPEVRSIKCNTNLSYDFGTKHHSHVYCGLQMFRKYISSLNVHVKKIMNQQAILVILKK</sequence>
<gene>
    <name evidence="1" type="ORF">Mgra_00005884</name>
</gene>